<keyword evidence="3" id="KW-1185">Reference proteome</keyword>
<evidence type="ECO:0000313" key="2">
    <source>
        <dbReference type="EMBL" id="CAG5052134.1"/>
    </source>
</evidence>
<proteinExistence type="predicted"/>
<gene>
    <name evidence="2" type="ORF">PAPOLLO_LOCUS25281</name>
</gene>
<name>A0A8S3Y3K5_PARAO</name>
<reference evidence="2" key="1">
    <citation type="submission" date="2021-04" db="EMBL/GenBank/DDBJ databases">
        <authorList>
            <person name="Tunstrom K."/>
        </authorList>
    </citation>
    <scope>NUCLEOTIDE SEQUENCE</scope>
</reference>
<sequence length="124" mass="13842">MLFTGIYVIIIVTSSAALPPSRYTSENNYKDLQETFNEIPCLSVGGICMNASDCPEGKRSQYSGLCPVQQRMSVECCHSLPKSEKRCRYRGGMCMAHDSSCPENLTFKEARDCELNETCCILVH</sequence>
<dbReference type="Proteomes" id="UP000691718">
    <property type="component" value="Unassembled WGS sequence"/>
</dbReference>
<evidence type="ECO:0000313" key="3">
    <source>
        <dbReference type="Proteomes" id="UP000691718"/>
    </source>
</evidence>
<feature type="chain" id="PRO_5035751170" evidence="1">
    <location>
        <begin position="18"/>
        <end position="124"/>
    </location>
</feature>
<accession>A0A8S3Y3K5</accession>
<keyword evidence="1" id="KW-0732">Signal</keyword>
<dbReference type="AlphaFoldDB" id="A0A8S3Y3K5"/>
<protein>
    <submittedName>
        <fullName evidence="2">(apollo) hypothetical protein</fullName>
    </submittedName>
</protein>
<evidence type="ECO:0000256" key="1">
    <source>
        <dbReference type="SAM" id="SignalP"/>
    </source>
</evidence>
<organism evidence="2 3">
    <name type="scientific">Parnassius apollo</name>
    <name type="common">Apollo butterfly</name>
    <name type="synonym">Papilio apollo</name>
    <dbReference type="NCBI Taxonomy" id="110799"/>
    <lineage>
        <taxon>Eukaryota</taxon>
        <taxon>Metazoa</taxon>
        <taxon>Ecdysozoa</taxon>
        <taxon>Arthropoda</taxon>
        <taxon>Hexapoda</taxon>
        <taxon>Insecta</taxon>
        <taxon>Pterygota</taxon>
        <taxon>Neoptera</taxon>
        <taxon>Endopterygota</taxon>
        <taxon>Lepidoptera</taxon>
        <taxon>Glossata</taxon>
        <taxon>Ditrysia</taxon>
        <taxon>Papilionoidea</taxon>
        <taxon>Papilionidae</taxon>
        <taxon>Parnassiinae</taxon>
        <taxon>Parnassini</taxon>
        <taxon>Parnassius</taxon>
        <taxon>Parnassius</taxon>
    </lineage>
</organism>
<comment type="caution">
    <text evidence="2">The sequence shown here is derived from an EMBL/GenBank/DDBJ whole genome shotgun (WGS) entry which is preliminary data.</text>
</comment>
<dbReference type="EMBL" id="CAJQZP010001514">
    <property type="protein sequence ID" value="CAG5052134.1"/>
    <property type="molecule type" value="Genomic_DNA"/>
</dbReference>
<dbReference type="OrthoDB" id="6332063at2759"/>
<feature type="signal peptide" evidence="1">
    <location>
        <begin position="1"/>
        <end position="17"/>
    </location>
</feature>